<proteinExistence type="predicted"/>
<reference evidence="2 3" key="1">
    <citation type="submission" date="2023-03" db="EMBL/GenBank/DDBJ databases">
        <title>Bacillus Genome Sequencing.</title>
        <authorList>
            <person name="Dunlap C."/>
        </authorList>
    </citation>
    <scope>NUCLEOTIDE SEQUENCE [LARGE SCALE GENOMIC DNA]</scope>
    <source>
        <strain evidence="2 3">B-23453</strain>
    </source>
</reference>
<evidence type="ECO:0000313" key="2">
    <source>
        <dbReference type="EMBL" id="MED1201610.1"/>
    </source>
</evidence>
<evidence type="ECO:0000256" key="1">
    <source>
        <dbReference type="SAM" id="Phobius"/>
    </source>
</evidence>
<dbReference type="EMBL" id="JARMAB010000002">
    <property type="protein sequence ID" value="MED1201610.1"/>
    <property type="molecule type" value="Genomic_DNA"/>
</dbReference>
<keyword evidence="1" id="KW-0812">Transmembrane</keyword>
<name>A0ABU6MAC1_9BACI</name>
<evidence type="ECO:0008006" key="4">
    <source>
        <dbReference type="Google" id="ProtNLM"/>
    </source>
</evidence>
<feature type="transmembrane region" description="Helical" evidence="1">
    <location>
        <begin position="102"/>
        <end position="125"/>
    </location>
</feature>
<evidence type="ECO:0000313" key="3">
    <source>
        <dbReference type="Proteomes" id="UP001341444"/>
    </source>
</evidence>
<gene>
    <name evidence="2" type="ORF">P4T90_00725</name>
</gene>
<accession>A0ABU6MAC1</accession>
<protein>
    <recommendedName>
        <fullName evidence="4">Preprotein translocase subunit Tim44</fullName>
    </recommendedName>
</protein>
<feature type="transmembrane region" description="Helical" evidence="1">
    <location>
        <begin position="6"/>
        <end position="24"/>
    </location>
</feature>
<organism evidence="2 3">
    <name type="scientific">Heyndrickxia acidicola</name>
    <dbReference type="NCBI Taxonomy" id="209389"/>
    <lineage>
        <taxon>Bacteria</taxon>
        <taxon>Bacillati</taxon>
        <taxon>Bacillota</taxon>
        <taxon>Bacilli</taxon>
        <taxon>Bacillales</taxon>
        <taxon>Bacillaceae</taxon>
        <taxon>Heyndrickxia</taxon>
    </lineage>
</organism>
<keyword evidence="1" id="KW-0472">Membrane</keyword>
<dbReference type="RefSeq" id="WP_066263346.1">
    <property type="nucleotide sequence ID" value="NZ_JARMAB010000002.1"/>
</dbReference>
<sequence>MIKKITSAIIAVMLVFIAMGNGTAENVSAKSYRSTPRSFTPHYQQKSNYNQHSTMNNPTNSKSLFGNKNIQRNNGGFLKGLFLGGLGGMLFSHLFGGAGYGFGFLSIIFSLFINLLVIAVIIAIISRIFRFRRRY</sequence>
<keyword evidence="3" id="KW-1185">Reference proteome</keyword>
<feature type="transmembrane region" description="Helical" evidence="1">
    <location>
        <begin position="77"/>
        <end position="96"/>
    </location>
</feature>
<comment type="caution">
    <text evidence="2">The sequence shown here is derived from an EMBL/GenBank/DDBJ whole genome shotgun (WGS) entry which is preliminary data.</text>
</comment>
<dbReference type="Proteomes" id="UP001341444">
    <property type="component" value="Unassembled WGS sequence"/>
</dbReference>
<keyword evidence="1" id="KW-1133">Transmembrane helix</keyword>